<dbReference type="EMBL" id="BOMY01000061">
    <property type="protein sequence ID" value="GIF26525.1"/>
    <property type="molecule type" value="Genomic_DNA"/>
</dbReference>
<name>A0A919TZQ7_9ACTN</name>
<sequence>MYDSRPAIPLKPDASGFRKADYKFMTDKRNIRHISLATLGTVGACALILLAGPQEAQAAPPEPGDEPIISTTQVTLPGSVSALFPNGDEAANHGGDFINWKVPRPPKGTWWNEKIDRIDIGTLVLEP</sequence>
<dbReference type="AlphaFoldDB" id="A0A919TZQ7"/>
<evidence type="ECO:0000313" key="2">
    <source>
        <dbReference type="Proteomes" id="UP000623608"/>
    </source>
</evidence>
<keyword evidence="2" id="KW-1185">Reference proteome</keyword>
<dbReference type="Proteomes" id="UP000623608">
    <property type="component" value="Unassembled WGS sequence"/>
</dbReference>
<comment type="caution">
    <text evidence="1">The sequence shown here is derived from an EMBL/GenBank/DDBJ whole genome shotgun (WGS) entry which is preliminary data.</text>
</comment>
<accession>A0A919TZQ7</accession>
<evidence type="ECO:0000313" key="1">
    <source>
        <dbReference type="EMBL" id="GIF26525.1"/>
    </source>
</evidence>
<proteinExistence type="predicted"/>
<protein>
    <submittedName>
        <fullName evidence="1">Uncharacterized protein</fullName>
    </submittedName>
</protein>
<organism evidence="1 2">
    <name type="scientific">Paractinoplanes tereljensis</name>
    <dbReference type="NCBI Taxonomy" id="571912"/>
    <lineage>
        <taxon>Bacteria</taxon>
        <taxon>Bacillati</taxon>
        <taxon>Actinomycetota</taxon>
        <taxon>Actinomycetes</taxon>
        <taxon>Micromonosporales</taxon>
        <taxon>Micromonosporaceae</taxon>
        <taxon>Paractinoplanes</taxon>
    </lineage>
</organism>
<reference evidence="1" key="1">
    <citation type="submission" date="2021-01" db="EMBL/GenBank/DDBJ databases">
        <title>Whole genome shotgun sequence of Actinoplanes tereljensis NBRC 105297.</title>
        <authorList>
            <person name="Komaki H."/>
            <person name="Tamura T."/>
        </authorList>
    </citation>
    <scope>NUCLEOTIDE SEQUENCE</scope>
    <source>
        <strain evidence="1">NBRC 105297</strain>
    </source>
</reference>
<dbReference type="RefSeq" id="WP_203814325.1">
    <property type="nucleotide sequence ID" value="NZ_BOMY01000061.1"/>
</dbReference>
<gene>
    <name evidence="1" type="ORF">Ate02nite_92550</name>
</gene>